<sequence>PGDTTVSEPDNTVTEISNFTTIKNETIGTNGAGDTSAVTKPTVDVRNDVMRTIDKYCETFNMSEAGMYTLFPASLGKALPFHSFQDDKSKIKQQLVGNKRTILKRNLR</sequence>
<organism evidence="1">
    <name type="scientific">Homalodisca liturata</name>
    <dbReference type="NCBI Taxonomy" id="320908"/>
    <lineage>
        <taxon>Eukaryota</taxon>
        <taxon>Metazoa</taxon>
        <taxon>Ecdysozoa</taxon>
        <taxon>Arthropoda</taxon>
        <taxon>Hexapoda</taxon>
        <taxon>Insecta</taxon>
        <taxon>Pterygota</taxon>
        <taxon>Neoptera</taxon>
        <taxon>Paraneoptera</taxon>
        <taxon>Hemiptera</taxon>
        <taxon>Auchenorrhyncha</taxon>
        <taxon>Membracoidea</taxon>
        <taxon>Cicadellidae</taxon>
        <taxon>Cicadellinae</taxon>
        <taxon>Proconiini</taxon>
        <taxon>Homalodisca</taxon>
    </lineage>
</organism>
<feature type="non-terminal residue" evidence="1">
    <location>
        <position position="1"/>
    </location>
</feature>
<dbReference type="AlphaFoldDB" id="A0A1B6K4X2"/>
<protein>
    <submittedName>
        <fullName evidence="1">Uncharacterized protein</fullName>
    </submittedName>
</protein>
<gene>
    <name evidence="1" type="ORF">g.979</name>
</gene>
<proteinExistence type="predicted"/>
<name>A0A1B6K4X2_9HEMI</name>
<accession>A0A1B6K4X2</accession>
<dbReference type="EMBL" id="GECU01001204">
    <property type="protein sequence ID" value="JAT06503.1"/>
    <property type="molecule type" value="Transcribed_RNA"/>
</dbReference>
<evidence type="ECO:0000313" key="1">
    <source>
        <dbReference type="EMBL" id="JAT06503.1"/>
    </source>
</evidence>
<feature type="non-terminal residue" evidence="1">
    <location>
        <position position="108"/>
    </location>
</feature>
<reference evidence="1" key="1">
    <citation type="submission" date="2015-11" db="EMBL/GenBank/DDBJ databases">
        <title>De novo transcriptome assembly of four potential Pierce s Disease insect vectors from Arizona vineyards.</title>
        <authorList>
            <person name="Tassone E.E."/>
        </authorList>
    </citation>
    <scope>NUCLEOTIDE SEQUENCE</scope>
</reference>